<comment type="subcellular location">
    <subcellularLocation>
        <location evidence="1">Cell surface</location>
    </subcellularLocation>
</comment>
<dbReference type="Proteomes" id="UP001057291">
    <property type="component" value="Unassembled WGS sequence"/>
</dbReference>
<dbReference type="RefSeq" id="WP_282197885.1">
    <property type="nucleotide sequence ID" value="NZ_BOQE01000001.1"/>
</dbReference>
<evidence type="ECO:0000256" key="2">
    <source>
        <dbReference type="ARBA" id="ARBA00023287"/>
    </source>
</evidence>
<reference evidence="4" key="1">
    <citation type="journal article" date="2023" name="Int. J. Syst. Evol. Microbiol.">
        <title>Collibacillus ludicampi gen. nov., sp. nov., a new soil bacterium of the family Alicyclobacillaceae.</title>
        <authorList>
            <person name="Jojima T."/>
            <person name="Ioku Y."/>
            <person name="Fukuta Y."/>
            <person name="Shirasaka N."/>
            <person name="Matsumura Y."/>
            <person name="Mori M."/>
        </authorList>
    </citation>
    <scope>NUCLEOTIDE SEQUENCE</scope>
    <source>
        <strain evidence="4">TP075</strain>
    </source>
</reference>
<name>A0AAV4LA16_9BACL</name>
<dbReference type="AlphaFoldDB" id="A0AAV4LA16"/>
<evidence type="ECO:0000256" key="3">
    <source>
        <dbReference type="SAM" id="Phobius"/>
    </source>
</evidence>
<dbReference type="EMBL" id="BOQE01000001">
    <property type="protein sequence ID" value="GIM44615.1"/>
    <property type="molecule type" value="Genomic_DNA"/>
</dbReference>
<comment type="caution">
    <text evidence="4">The sequence shown here is derived from an EMBL/GenBank/DDBJ whole genome shotgun (WGS) entry which is preliminary data.</text>
</comment>
<proteinExistence type="predicted"/>
<protein>
    <recommendedName>
        <fullName evidence="6">Prepilin-type N-terminal cleavage/methylation domain-containing protein</fullName>
    </recommendedName>
</protein>
<gene>
    <name evidence="4" type="ORF">DNHGIG_01640</name>
</gene>
<dbReference type="InterPro" id="IPR012902">
    <property type="entry name" value="N_methyl_site"/>
</dbReference>
<keyword evidence="3" id="KW-0812">Transmembrane</keyword>
<organism evidence="4 5">
    <name type="scientific">Collibacillus ludicampi</name>
    <dbReference type="NCBI Taxonomy" id="2771369"/>
    <lineage>
        <taxon>Bacteria</taxon>
        <taxon>Bacillati</taxon>
        <taxon>Bacillota</taxon>
        <taxon>Bacilli</taxon>
        <taxon>Bacillales</taxon>
        <taxon>Alicyclobacillaceae</taxon>
        <taxon>Collibacillus</taxon>
    </lineage>
</organism>
<keyword evidence="2" id="KW-0178">Competence</keyword>
<dbReference type="Pfam" id="PF07963">
    <property type="entry name" value="N_methyl"/>
    <property type="match status" value="1"/>
</dbReference>
<dbReference type="GO" id="GO:0030420">
    <property type="term" value="P:establishment of competence for transformation"/>
    <property type="evidence" value="ECO:0007669"/>
    <property type="project" value="UniProtKB-KW"/>
</dbReference>
<keyword evidence="5" id="KW-1185">Reference proteome</keyword>
<sequence length="162" mass="17850">MFKRKKNREHGFSLIEVLAASVIFTFLSLAVIAYMGTSAKTNKDDENLTRAQNYAEIIMDYARKQVKNGGTYSIHLVDSNGAVIIDIPQLQIGNKAAPGSGDWQPVKPGSPFFYYVTTNSTDLGGPIDNNYEIELKVQIQYPGVGTNSNQPFTLVTKIRTNG</sequence>
<keyword evidence="3" id="KW-0472">Membrane</keyword>
<evidence type="ECO:0008006" key="6">
    <source>
        <dbReference type="Google" id="ProtNLM"/>
    </source>
</evidence>
<dbReference type="PROSITE" id="PS00409">
    <property type="entry name" value="PROKAR_NTER_METHYL"/>
    <property type="match status" value="1"/>
</dbReference>
<dbReference type="NCBIfam" id="TIGR02532">
    <property type="entry name" value="IV_pilin_GFxxxE"/>
    <property type="match status" value="1"/>
</dbReference>
<evidence type="ECO:0000313" key="4">
    <source>
        <dbReference type="EMBL" id="GIM44615.1"/>
    </source>
</evidence>
<dbReference type="GO" id="GO:0009986">
    <property type="term" value="C:cell surface"/>
    <property type="evidence" value="ECO:0007669"/>
    <property type="project" value="UniProtKB-SubCell"/>
</dbReference>
<accession>A0AAV4LA16</accession>
<evidence type="ECO:0000256" key="1">
    <source>
        <dbReference type="ARBA" id="ARBA00004241"/>
    </source>
</evidence>
<feature type="transmembrane region" description="Helical" evidence="3">
    <location>
        <begin position="12"/>
        <end position="35"/>
    </location>
</feature>
<keyword evidence="3" id="KW-1133">Transmembrane helix</keyword>
<evidence type="ECO:0000313" key="5">
    <source>
        <dbReference type="Proteomes" id="UP001057291"/>
    </source>
</evidence>